<keyword evidence="1" id="KW-0732">Signal</keyword>
<evidence type="ECO:0000256" key="1">
    <source>
        <dbReference type="SAM" id="SignalP"/>
    </source>
</evidence>
<accession>A0ABX1GRH6</accession>
<proteinExistence type="predicted"/>
<organism evidence="2 3">
    <name type="scientific">Croceivirga thetidis</name>
    <dbReference type="NCBI Taxonomy" id="2721623"/>
    <lineage>
        <taxon>Bacteria</taxon>
        <taxon>Pseudomonadati</taxon>
        <taxon>Bacteroidota</taxon>
        <taxon>Flavobacteriia</taxon>
        <taxon>Flavobacteriales</taxon>
        <taxon>Flavobacteriaceae</taxon>
        <taxon>Croceivirga</taxon>
    </lineage>
</organism>
<dbReference type="Gene3D" id="2.40.50.870">
    <property type="entry name" value="Protein of unknown function (DUF3299)"/>
    <property type="match status" value="1"/>
</dbReference>
<name>A0ABX1GRH6_9FLAO</name>
<reference evidence="2 3" key="1">
    <citation type="submission" date="2020-04" db="EMBL/GenBank/DDBJ databases">
        <authorList>
            <person name="Yoon J."/>
        </authorList>
    </citation>
    <scope>NUCLEOTIDE SEQUENCE [LARGE SCALE GENOMIC DNA]</scope>
    <source>
        <strain evidence="2 3">DJ-13</strain>
    </source>
</reference>
<feature type="chain" id="PRO_5045971584" description="DUF3299 domain-containing protein" evidence="1">
    <location>
        <begin position="19"/>
        <end position="144"/>
    </location>
</feature>
<evidence type="ECO:0008006" key="4">
    <source>
        <dbReference type="Google" id="ProtNLM"/>
    </source>
</evidence>
<dbReference type="EMBL" id="JAAWWL010000002">
    <property type="protein sequence ID" value="NKI32179.1"/>
    <property type="molecule type" value="Genomic_DNA"/>
</dbReference>
<dbReference type="Proteomes" id="UP000718451">
    <property type="component" value="Unassembled WGS sequence"/>
</dbReference>
<feature type="signal peptide" evidence="1">
    <location>
        <begin position="1"/>
        <end position="18"/>
    </location>
</feature>
<gene>
    <name evidence="2" type="ORF">HCU67_09520</name>
</gene>
<sequence length="144" mass="16403">MRILFSLFIFFSLTGFYAQTTVTWSDLQYGISWKESTSELVYPGFLEADFSNELTHLKGKEITLTGYLLVLDGSQEVFILSKSPMASCFFCGNEGPETISEISFAKDYNFMMDDLITVTGILRLNRDDPTRCYYRIENAEGFGL</sequence>
<keyword evidence="3" id="KW-1185">Reference proteome</keyword>
<comment type="caution">
    <text evidence="2">The sequence shown here is derived from an EMBL/GenBank/DDBJ whole genome shotgun (WGS) entry which is preliminary data.</text>
</comment>
<evidence type="ECO:0000313" key="2">
    <source>
        <dbReference type="EMBL" id="NKI32179.1"/>
    </source>
</evidence>
<protein>
    <recommendedName>
        <fullName evidence="4">DUF3299 domain-containing protein</fullName>
    </recommendedName>
</protein>
<dbReference type="RefSeq" id="WP_168552396.1">
    <property type="nucleotide sequence ID" value="NZ_JAAWWL010000002.1"/>
</dbReference>
<evidence type="ECO:0000313" key="3">
    <source>
        <dbReference type="Proteomes" id="UP000718451"/>
    </source>
</evidence>